<name>A0A0A9GVQ8_ARUDO</name>
<dbReference type="EMBL" id="GBRH01173203">
    <property type="protein sequence ID" value="JAE24693.1"/>
    <property type="molecule type" value="Transcribed_RNA"/>
</dbReference>
<reference evidence="1" key="1">
    <citation type="submission" date="2014-09" db="EMBL/GenBank/DDBJ databases">
        <authorList>
            <person name="Magalhaes I.L.F."/>
            <person name="Oliveira U."/>
            <person name="Santos F.R."/>
            <person name="Vidigal T.H.D.A."/>
            <person name="Brescovit A.D."/>
            <person name="Santos A.J."/>
        </authorList>
    </citation>
    <scope>NUCLEOTIDE SEQUENCE</scope>
    <source>
        <tissue evidence="1">Shoot tissue taken approximately 20 cm above the soil surface</tissue>
    </source>
</reference>
<protein>
    <submittedName>
        <fullName evidence="1">Uncharacterized protein</fullName>
    </submittedName>
</protein>
<sequence length="37" mass="3958">MNCSGARKLKTGMHKCTCGLDLAEFSPNALLISTEIC</sequence>
<organism evidence="1">
    <name type="scientific">Arundo donax</name>
    <name type="common">Giant reed</name>
    <name type="synonym">Donax arundinaceus</name>
    <dbReference type="NCBI Taxonomy" id="35708"/>
    <lineage>
        <taxon>Eukaryota</taxon>
        <taxon>Viridiplantae</taxon>
        <taxon>Streptophyta</taxon>
        <taxon>Embryophyta</taxon>
        <taxon>Tracheophyta</taxon>
        <taxon>Spermatophyta</taxon>
        <taxon>Magnoliopsida</taxon>
        <taxon>Liliopsida</taxon>
        <taxon>Poales</taxon>
        <taxon>Poaceae</taxon>
        <taxon>PACMAD clade</taxon>
        <taxon>Arundinoideae</taxon>
        <taxon>Arundineae</taxon>
        <taxon>Arundo</taxon>
    </lineage>
</organism>
<reference evidence="1" key="2">
    <citation type="journal article" date="2015" name="Data Brief">
        <title>Shoot transcriptome of the giant reed, Arundo donax.</title>
        <authorList>
            <person name="Barrero R.A."/>
            <person name="Guerrero F.D."/>
            <person name="Moolhuijzen P."/>
            <person name="Goolsby J.A."/>
            <person name="Tidwell J."/>
            <person name="Bellgard S.E."/>
            <person name="Bellgard M.I."/>
        </authorList>
    </citation>
    <scope>NUCLEOTIDE SEQUENCE</scope>
    <source>
        <tissue evidence="1">Shoot tissue taken approximately 20 cm above the soil surface</tissue>
    </source>
</reference>
<proteinExistence type="predicted"/>
<evidence type="ECO:0000313" key="1">
    <source>
        <dbReference type="EMBL" id="JAE24693.1"/>
    </source>
</evidence>
<dbReference type="EMBL" id="GBRH01187001">
    <property type="protein sequence ID" value="JAE10895.1"/>
    <property type="molecule type" value="Transcribed_RNA"/>
</dbReference>
<dbReference type="AlphaFoldDB" id="A0A0A9GVQ8"/>
<accession>A0A0A9GVQ8</accession>